<feature type="region of interest" description="Disordered" evidence="1">
    <location>
        <begin position="62"/>
        <end position="104"/>
    </location>
</feature>
<accession>A0ABP3EQD3</accession>
<organism evidence="2 3">
    <name type="scientific">Streptomyces polychromogenes</name>
    <dbReference type="NCBI Taxonomy" id="67342"/>
    <lineage>
        <taxon>Bacteria</taxon>
        <taxon>Bacillati</taxon>
        <taxon>Actinomycetota</taxon>
        <taxon>Actinomycetes</taxon>
        <taxon>Kitasatosporales</taxon>
        <taxon>Streptomycetaceae</taxon>
        <taxon>Streptomyces</taxon>
    </lineage>
</organism>
<dbReference type="EMBL" id="BAAABV010000005">
    <property type="protein sequence ID" value="GAA0270879.1"/>
    <property type="molecule type" value="Genomic_DNA"/>
</dbReference>
<dbReference type="Proteomes" id="UP001501867">
    <property type="component" value="Unassembled WGS sequence"/>
</dbReference>
<sequence length="104" mass="11546">MILAGPRPRHPQGDRCLRRRSALALDLPARHGALEEHIGHKFREKLSVAAIVAEAARIEAEPAATERPLDPDRIAPRTLSRPGMAHRPRRGAVVPGRPRTPRRL</sequence>
<gene>
    <name evidence="2" type="ORF">GCM10010302_05530</name>
</gene>
<evidence type="ECO:0000313" key="2">
    <source>
        <dbReference type="EMBL" id="GAA0270879.1"/>
    </source>
</evidence>
<evidence type="ECO:0000313" key="3">
    <source>
        <dbReference type="Proteomes" id="UP001501867"/>
    </source>
</evidence>
<evidence type="ECO:0000256" key="1">
    <source>
        <dbReference type="SAM" id="MobiDB-lite"/>
    </source>
</evidence>
<comment type="caution">
    <text evidence="2">The sequence shown here is derived from an EMBL/GenBank/DDBJ whole genome shotgun (WGS) entry which is preliminary data.</text>
</comment>
<protein>
    <submittedName>
        <fullName evidence="2">Uncharacterized protein</fullName>
    </submittedName>
</protein>
<proteinExistence type="predicted"/>
<keyword evidence="3" id="KW-1185">Reference proteome</keyword>
<reference evidence="3" key="1">
    <citation type="journal article" date="2019" name="Int. J. Syst. Evol. Microbiol.">
        <title>The Global Catalogue of Microorganisms (GCM) 10K type strain sequencing project: providing services to taxonomists for standard genome sequencing and annotation.</title>
        <authorList>
            <consortium name="The Broad Institute Genomics Platform"/>
            <consortium name="The Broad Institute Genome Sequencing Center for Infectious Disease"/>
            <person name="Wu L."/>
            <person name="Ma J."/>
        </authorList>
    </citation>
    <scope>NUCLEOTIDE SEQUENCE [LARGE SCALE GENOMIC DNA]</scope>
    <source>
        <strain evidence="3">JCM 4505</strain>
    </source>
</reference>
<name>A0ABP3EQD3_9ACTN</name>